<dbReference type="Proteomes" id="UP000887116">
    <property type="component" value="Unassembled WGS sequence"/>
</dbReference>
<organism evidence="2 3">
    <name type="scientific">Trichonephila clavata</name>
    <name type="common">Joro spider</name>
    <name type="synonym">Nephila clavata</name>
    <dbReference type="NCBI Taxonomy" id="2740835"/>
    <lineage>
        <taxon>Eukaryota</taxon>
        <taxon>Metazoa</taxon>
        <taxon>Ecdysozoa</taxon>
        <taxon>Arthropoda</taxon>
        <taxon>Chelicerata</taxon>
        <taxon>Arachnida</taxon>
        <taxon>Araneae</taxon>
        <taxon>Araneomorphae</taxon>
        <taxon>Entelegynae</taxon>
        <taxon>Araneoidea</taxon>
        <taxon>Nephilidae</taxon>
        <taxon>Trichonephila</taxon>
    </lineage>
</organism>
<protein>
    <submittedName>
        <fullName evidence="2">Uncharacterized protein</fullName>
    </submittedName>
</protein>
<evidence type="ECO:0000256" key="1">
    <source>
        <dbReference type="SAM" id="MobiDB-lite"/>
    </source>
</evidence>
<dbReference type="AlphaFoldDB" id="A0A8X6J214"/>
<evidence type="ECO:0000313" key="2">
    <source>
        <dbReference type="EMBL" id="GFR06503.1"/>
    </source>
</evidence>
<sequence length="136" mass="15454">MIYISKLFSSLHRTIPRSFKERIAIPEDATFPIQKSIPINLNITHSRNIRYSSAAILIPSIEPQYPWRQLERQLQHHHRSPPSIHKGSSPPENSGHLYLDINCNNAFGIGVDNRTGNPGLIWLESGVYLADRTAVF</sequence>
<keyword evidence="3" id="KW-1185">Reference proteome</keyword>
<gene>
    <name evidence="2" type="ORF">TNCT_457301</name>
</gene>
<feature type="region of interest" description="Disordered" evidence="1">
    <location>
        <begin position="72"/>
        <end position="91"/>
    </location>
</feature>
<comment type="caution">
    <text evidence="2">The sequence shown here is derived from an EMBL/GenBank/DDBJ whole genome shotgun (WGS) entry which is preliminary data.</text>
</comment>
<evidence type="ECO:0000313" key="3">
    <source>
        <dbReference type="Proteomes" id="UP000887116"/>
    </source>
</evidence>
<name>A0A8X6J214_TRICU</name>
<reference evidence="2" key="1">
    <citation type="submission" date="2020-07" db="EMBL/GenBank/DDBJ databases">
        <title>Multicomponent nature underlies the extraordinary mechanical properties of spider dragline silk.</title>
        <authorList>
            <person name="Kono N."/>
            <person name="Nakamura H."/>
            <person name="Mori M."/>
            <person name="Yoshida Y."/>
            <person name="Ohtoshi R."/>
            <person name="Malay A.D."/>
            <person name="Moran D.A.P."/>
            <person name="Tomita M."/>
            <person name="Numata K."/>
            <person name="Arakawa K."/>
        </authorList>
    </citation>
    <scope>NUCLEOTIDE SEQUENCE</scope>
</reference>
<dbReference type="EMBL" id="BMAO01016141">
    <property type="protein sequence ID" value="GFR06503.1"/>
    <property type="molecule type" value="Genomic_DNA"/>
</dbReference>
<accession>A0A8X6J214</accession>
<proteinExistence type="predicted"/>